<feature type="signal peptide" evidence="5">
    <location>
        <begin position="1"/>
        <end position="26"/>
    </location>
</feature>
<evidence type="ECO:0000256" key="5">
    <source>
        <dbReference type="SAM" id="SignalP"/>
    </source>
</evidence>
<accession>I3T863</accession>
<dbReference type="SUPFAM" id="SSF50386">
    <property type="entry name" value="STI-like"/>
    <property type="match status" value="1"/>
</dbReference>
<evidence type="ECO:0000256" key="3">
    <source>
        <dbReference type="ARBA" id="ARBA00022525"/>
    </source>
</evidence>
<evidence type="ECO:0000313" key="6">
    <source>
        <dbReference type="EMBL" id="AFK48705.1"/>
    </source>
</evidence>
<dbReference type="PANTHER" id="PTHR33107">
    <property type="entry name" value="KUNITZ TRYPSIN INHIBITOR 2"/>
    <property type="match status" value="1"/>
</dbReference>
<dbReference type="Gene3D" id="2.80.10.50">
    <property type="match status" value="1"/>
</dbReference>
<evidence type="ECO:0008006" key="7">
    <source>
        <dbReference type="Google" id="ProtNLM"/>
    </source>
</evidence>
<feature type="chain" id="PRO_5003679855" description="Kunitz trypsin inhibitor" evidence="5">
    <location>
        <begin position="27"/>
        <end position="195"/>
    </location>
</feature>
<comment type="subcellular location">
    <subcellularLocation>
        <location evidence="1">Secreted</location>
    </subcellularLocation>
</comment>
<dbReference type="PANTHER" id="PTHR33107:SF81">
    <property type="entry name" value="TRYPSIN INHIBITOR A"/>
    <property type="match status" value="1"/>
</dbReference>
<proteinExistence type="evidence at transcript level"/>
<keyword evidence="3" id="KW-0964">Secreted</keyword>
<dbReference type="InterPro" id="IPR011065">
    <property type="entry name" value="Kunitz_inhibitor_STI-like_sf"/>
</dbReference>
<comment type="similarity">
    <text evidence="2">Belongs to the protease inhibitor I3 (leguminous Kunitz-type inhibitor) family.</text>
</comment>
<dbReference type="AlphaFoldDB" id="I3T863"/>
<sequence length="195" mass="21003">MTTSSSLLNLFFLLLTFTIKLKFAIAGGTVKDIDGNVLNITSKYSILPSIENHGGVTVAKTEVKNQLLVVLSSSALPVTFTDSNSTKAILTDDIVSVNFTNIPKYNGSSSWIVIYDKSAKVPYVAVGSAKDYPSHQIKTGTFKIESIGALYKFVFCSDIANTSCKDVGVYQENGGIKRLALTGNASLIKFKKDSI</sequence>
<keyword evidence="4" id="KW-1015">Disulfide bond</keyword>
<name>I3T863_LOTJA</name>
<dbReference type="GO" id="GO:0005576">
    <property type="term" value="C:extracellular region"/>
    <property type="evidence" value="ECO:0007669"/>
    <property type="project" value="UniProtKB-SubCell"/>
</dbReference>
<dbReference type="PROSITE" id="PS00283">
    <property type="entry name" value="SOYBEAN_KUNITZ"/>
    <property type="match status" value="1"/>
</dbReference>
<dbReference type="Pfam" id="PF00197">
    <property type="entry name" value="Kunitz_legume"/>
    <property type="match status" value="1"/>
</dbReference>
<dbReference type="SMART" id="SM00452">
    <property type="entry name" value="STI"/>
    <property type="match status" value="1"/>
</dbReference>
<evidence type="ECO:0000256" key="2">
    <source>
        <dbReference type="ARBA" id="ARBA00005440"/>
    </source>
</evidence>
<dbReference type="EMBL" id="BT148911">
    <property type="protein sequence ID" value="AFK48705.1"/>
    <property type="molecule type" value="mRNA"/>
</dbReference>
<reference evidence="6" key="1">
    <citation type="submission" date="2012-05" db="EMBL/GenBank/DDBJ databases">
        <authorList>
            <person name="Krishnakumar V."/>
            <person name="Cheung F."/>
            <person name="Xiao Y."/>
            <person name="Chan A."/>
            <person name="Moskal W.A."/>
            <person name="Town C.D."/>
        </authorList>
    </citation>
    <scope>NUCLEOTIDE SEQUENCE</scope>
</reference>
<evidence type="ECO:0000256" key="1">
    <source>
        <dbReference type="ARBA" id="ARBA00004613"/>
    </source>
</evidence>
<keyword evidence="5" id="KW-0732">Signal</keyword>
<evidence type="ECO:0000256" key="4">
    <source>
        <dbReference type="ARBA" id="ARBA00023157"/>
    </source>
</evidence>
<organism evidence="6">
    <name type="scientific">Lotus japonicus</name>
    <name type="common">Lotus corniculatus var. japonicus</name>
    <dbReference type="NCBI Taxonomy" id="34305"/>
    <lineage>
        <taxon>Eukaryota</taxon>
        <taxon>Viridiplantae</taxon>
        <taxon>Streptophyta</taxon>
        <taxon>Embryophyta</taxon>
        <taxon>Tracheophyta</taxon>
        <taxon>Spermatophyta</taxon>
        <taxon>Magnoliopsida</taxon>
        <taxon>eudicotyledons</taxon>
        <taxon>Gunneridae</taxon>
        <taxon>Pentapetalae</taxon>
        <taxon>rosids</taxon>
        <taxon>fabids</taxon>
        <taxon>Fabales</taxon>
        <taxon>Fabaceae</taxon>
        <taxon>Papilionoideae</taxon>
        <taxon>50 kb inversion clade</taxon>
        <taxon>NPAAA clade</taxon>
        <taxon>Hologalegina</taxon>
        <taxon>robinioid clade</taxon>
        <taxon>Loteae</taxon>
        <taxon>Lotus</taxon>
    </lineage>
</organism>
<dbReference type="InterPro" id="IPR002160">
    <property type="entry name" value="Prot_inh_Kunz-lg"/>
</dbReference>
<protein>
    <recommendedName>
        <fullName evidence="7">Kunitz trypsin inhibitor</fullName>
    </recommendedName>
</protein>
<dbReference type="GO" id="GO:0004866">
    <property type="term" value="F:endopeptidase inhibitor activity"/>
    <property type="evidence" value="ECO:0007669"/>
    <property type="project" value="InterPro"/>
</dbReference>